<reference evidence="3 4" key="1">
    <citation type="submission" date="2016-10" db="EMBL/GenBank/DDBJ databases">
        <authorList>
            <person name="de Groot N.N."/>
        </authorList>
    </citation>
    <scope>NUCLEOTIDE SEQUENCE [LARGE SCALE GENOMIC DNA]</scope>
    <source>
        <strain evidence="3 4">Nm146</strain>
    </source>
</reference>
<evidence type="ECO:0008006" key="5">
    <source>
        <dbReference type="Google" id="ProtNLM"/>
    </source>
</evidence>
<feature type="transmembrane region" description="Helical" evidence="2">
    <location>
        <begin position="15"/>
        <end position="37"/>
    </location>
</feature>
<evidence type="ECO:0000313" key="3">
    <source>
        <dbReference type="EMBL" id="SFM73340.1"/>
    </source>
</evidence>
<dbReference type="STRING" id="52442.SAMN05421880_13020"/>
<proteinExistence type="predicted"/>
<evidence type="ECO:0000256" key="2">
    <source>
        <dbReference type="SAM" id="Phobius"/>
    </source>
</evidence>
<keyword evidence="2" id="KW-0812">Transmembrane</keyword>
<dbReference type="RefSeq" id="WP_090671436.1">
    <property type="nucleotide sequence ID" value="NZ_FOUF01000030.1"/>
</dbReference>
<protein>
    <recommendedName>
        <fullName evidence="5">Type II secretory pathway, pseudopilin PulG</fullName>
    </recommendedName>
</protein>
<dbReference type="Proteomes" id="UP000199561">
    <property type="component" value="Unassembled WGS sequence"/>
</dbReference>
<evidence type="ECO:0000313" key="4">
    <source>
        <dbReference type="Proteomes" id="UP000199561"/>
    </source>
</evidence>
<dbReference type="AlphaFoldDB" id="A0A1I4T9U5"/>
<organism evidence="3 4">
    <name type="scientific">Nitrosomonas nitrosa</name>
    <dbReference type="NCBI Taxonomy" id="52442"/>
    <lineage>
        <taxon>Bacteria</taxon>
        <taxon>Pseudomonadati</taxon>
        <taxon>Pseudomonadota</taxon>
        <taxon>Betaproteobacteria</taxon>
        <taxon>Nitrosomonadales</taxon>
        <taxon>Nitrosomonadaceae</taxon>
        <taxon>Nitrosomonas</taxon>
    </lineage>
</organism>
<feature type="compositionally biased region" description="Low complexity" evidence="1">
    <location>
        <begin position="168"/>
        <end position="181"/>
    </location>
</feature>
<gene>
    <name evidence="3" type="ORF">SAMN05421880_13020</name>
</gene>
<evidence type="ECO:0000256" key="1">
    <source>
        <dbReference type="SAM" id="MobiDB-lite"/>
    </source>
</evidence>
<keyword evidence="4" id="KW-1185">Reference proteome</keyword>
<sequence length="218" mass="24018">MVICEGGACQERGYIYLWTLFAVALAGVTLAGVGPMWQIESQRQKEVELLFVGDQFRRAIESYYNHSTGKAKRYPESLEQLLEDRSALVIKRHLRKIFYDPMTNSLEWGLIEQPETGITGIYSQSPKVPIKRANFPEQYSAFSEAKSYKDWKFVHAAESTTDTGKQRSPSSQSGTSGTASTNPFSGNPASSGANPFSQNQNQSPASGANPFSRGSATE</sequence>
<keyword evidence="2" id="KW-0472">Membrane</keyword>
<name>A0A1I4T9U5_9PROT</name>
<keyword evidence="2" id="KW-1133">Transmembrane helix</keyword>
<dbReference type="EMBL" id="FOUF01000030">
    <property type="protein sequence ID" value="SFM73340.1"/>
    <property type="molecule type" value="Genomic_DNA"/>
</dbReference>
<feature type="region of interest" description="Disordered" evidence="1">
    <location>
        <begin position="158"/>
        <end position="218"/>
    </location>
</feature>
<feature type="compositionally biased region" description="Polar residues" evidence="1">
    <location>
        <begin position="182"/>
        <end position="206"/>
    </location>
</feature>
<feature type="compositionally biased region" description="Polar residues" evidence="1">
    <location>
        <begin position="158"/>
        <end position="167"/>
    </location>
</feature>
<accession>A0A1I4T9U5</accession>